<dbReference type="AlphaFoldDB" id="A0AAD5RT84"/>
<evidence type="ECO:0000256" key="4">
    <source>
        <dbReference type="ARBA" id="ARBA00023136"/>
    </source>
</evidence>
<feature type="region of interest" description="Disordered" evidence="5">
    <location>
        <begin position="1"/>
        <end position="21"/>
    </location>
</feature>
<comment type="subcellular location">
    <subcellularLocation>
        <location evidence="1">Membrane</location>
        <topology evidence="1">Multi-pass membrane protein</topology>
    </subcellularLocation>
</comment>
<feature type="transmembrane region" description="Helical" evidence="6">
    <location>
        <begin position="112"/>
        <end position="129"/>
    </location>
</feature>
<feature type="transmembrane region" description="Helical" evidence="6">
    <location>
        <begin position="65"/>
        <end position="92"/>
    </location>
</feature>
<evidence type="ECO:0000256" key="3">
    <source>
        <dbReference type="ARBA" id="ARBA00022989"/>
    </source>
</evidence>
<protein>
    <submittedName>
        <fullName evidence="7">Uncharacterized protein</fullName>
    </submittedName>
</protein>
<evidence type="ECO:0000256" key="5">
    <source>
        <dbReference type="SAM" id="MobiDB-lite"/>
    </source>
</evidence>
<reference evidence="7" key="1">
    <citation type="submission" date="2022-07" db="EMBL/GenBank/DDBJ databases">
        <title>Draft genome sequence of Zalerion maritima ATCC 34329, a (micro)plastics degrading marine fungus.</title>
        <authorList>
            <person name="Paco A."/>
            <person name="Goncalves M.F.M."/>
            <person name="Rocha-Santos T.A.P."/>
            <person name="Alves A."/>
        </authorList>
    </citation>
    <scope>NUCLEOTIDE SEQUENCE</scope>
    <source>
        <strain evidence="7">ATCC 34329</strain>
    </source>
</reference>
<dbReference type="EMBL" id="JAKWBI020000077">
    <property type="protein sequence ID" value="KAJ2903575.1"/>
    <property type="molecule type" value="Genomic_DNA"/>
</dbReference>
<dbReference type="GO" id="GO:0005886">
    <property type="term" value="C:plasma membrane"/>
    <property type="evidence" value="ECO:0007669"/>
    <property type="project" value="TreeGrafter"/>
</dbReference>
<evidence type="ECO:0000256" key="2">
    <source>
        <dbReference type="ARBA" id="ARBA00022692"/>
    </source>
</evidence>
<sequence>MDDSIAKPSQAHVETAEDAERGAIASSRARGTVQLLDEDSNTIILIPTPSPDPKDPLNLPDWHKYAIIIIVAVYGAMSVMCTSALGAVFPVVQELYPPEQATHATDLLTHPTLFMGIGNLVAMPLSVAIGRRPVFLATLAVLLASGIWCANATSLTSHIAGRDIYSLAPMMIQEIHFLHQRGRRLSWFVGIENTIVAAMFVATTYIVPNLGLAWWYGIITIINGLTLIATYFFVVETKFDRPKDAQEGEVHLKLDEDGNLDSEGKVRSVFRVTTARHHVLDPEKYGPKTWRDSLTIFHFKPDWSALWTFYKETGQGLILPTIFWLVLRNGAFLGA</sequence>
<accession>A0AAD5RT84</accession>
<dbReference type="SUPFAM" id="SSF103473">
    <property type="entry name" value="MFS general substrate transporter"/>
    <property type="match status" value="1"/>
</dbReference>
<evidence type="ECO:0000313" key="8">
    <source>
        <dbReference type="Proteomes" id="UP001201980"/>
    </source>
</evidence>
<keyword evidence="2 6" id="KW-0812">Transmembrane</keyword>
<organism evidence="7 8">
    <name type="scientific">Zalerion maritima</name>
    <dbReference type="NCBI Taxonomy" id="339359"/>
    <lineage>
        <taxon>Eukaryota</taxon>
        <taxon>Fungi</taxon>
        <taxon>Dikarya</taxon>
        <taxon>Ascomycota</taxon>
        <taxon>Pezizomycotina</taxon>
        <taxon>Sordariomycetes</taxon>
        <taxon>Lulworthiomycetidae</taxon>
        <taxon>Lulworthiales</taxon>
        <taxon>Lulworthiaceae</taxon>
        <taxon>Zalerion</taxon>
    </lineage>
</organism>
<dbReference type="Proteomes" id="UP001201980">
    <property type="component" value="Unassembled WGS sequence"/>
</dbReference>
<proteinExistence type="predicted"/>
<gene>
    <name evidence="7" type="ORF">MKZ38_009628</name>
</gene>
<comment type="caution">
    <text evidence="7">The sequence shown here is derived from an EMBL/GenBank/DDBJ whole genome shotgun (WGS) entry which is preliminary data.</text>
</comment>
<evidence type="ECO:0000256" key="6">
    <source>
        <dbReference type="SAM" id="Phobius"/>
    </source>
</evidence>
<keyword evidence="3 6" id="KW-1133">Transmembrane helix</keyword>
<dbReference type="Gene3D" id="1.20.1250.20">
    <property type="entry name" value="MFS general substrate transporter like domains"/>
    <property type="match status" value="1"/>
</dbReference>
<name>A0AAD5RT84_9PEZI</name>
<keyword evidence="4 6" id="KW-0472">Membrane</keyword>
<feature type="transmembrane region" description="Helical" evidence="6">
    <location>
        <begin position="213"/>
        <end position="234"/>
    </location>
</feature>
<dbReference type="PANTHER" id="PTHR23502">
    <property type="entry name" value="MAJOR FACILITATOR SUPERFAMILY"/>
    <property type="match status" value="1"/>
</dbReference>
<evidence type="ECO:0000313" key="7">
    <source>
        <dbReference type="EMBL" id="KAJ2903575.1"/>
    </source>
</evidence>
<evidence type="ECO:0000256" key="1">
    <source>
        <dbReference type="ARBA" id="ARBA00004141"/>
    </source>
</evidence>
<dbReference type="PANTHER" id="PTHR23502:SF164">
    <property type="entry name" value="MAJOR FACILITATOR SUPERFAMILY (MFS) PROFILE DOMAIN-CONTAINING PROTEIN"/>
    <property type="match status" value="1"/>
</dbReference>
<feature type="transmembrane region" description="Helical" evidence="6">
    <location>
        <begin position="185"/>
        <end position="207"/>
    </location>
</feature>
<dbReference type="InterPro" id="IPR036259">
    <property type="entry name" value="MFS_trans_sf"/>
</dbReference>
<dbReference type="InterPro" id="IPR011701">
    <property type="entry name" value="MFS"/>
</dbReference>
<dbReference type="Pfam" id="PF07690">
    <property type="entry name" value="MFS_1"/>
    <property type="match status" value="1"/>
</dbReference>
<dbReference type="GO" id="GO:0022857">
    <property type="term" value="F:transmembrane transporter activity"/>
    <property type="evidence" value="ECO:0007669"/>
    <property type="project" value="InterPro"/>
</dbReference>
<keyword evidence="8" id="KW-1185">Reference proteome</keyword>